<dbReference type="KEGG" id="mcub:MCBB_1576"/>
<dbReference type="InterPro" id="IPR042003">
    <property type="entry name" value="Sortase_E"/>
</dbReference>
<evidence type="ECO:0000256" key="1">
    <source>
        <dbReference type="ARBA" id="ARBA00022801"/>
    </source>
</evidence>
<dbReference type="Pfam" id="PF04203">
    <property type="entry name" value="Sortase"/>
    <property type="match status" value="1"/>
</dbReference>
<dbReference type="GO" id="GO:0016787">
    <property type="term" value="F:hydrolase activity"/>
    <property type="evidence" value="ECO:0007669"/>
    <property type="project" value="UniProtKB-KW"/>
</dbReference>
<evidence type="ECO:0000313" key="2">
    <source>
        <dbReference type="EMBL" id="SCG86131.1"/>
    </source>
</evidence>
<dbReference type="InterPro" id="IPR005754">
    <property type="entry name" value="Sortase"/>
</dbReference>
<accession>A0A1D3L3D1</accession>
<dbReference type="AlphaFoldDB" id="A0A1D3L3D1"/>
<dbReference type="STRING" id="118062.MCBB_1576"/>
<dbReference type="EMBL" id="LT607756">
    <property type="protein sequence ID" value="SCG86131.1"/>
    <property type="molecule type" value="Genomic_DNA"/>
</dbReference>
<dbReference type="OrthoDB" id="80723at2157"/>
<dbReference type="SUPFAM" id="SSF63817">
    <property type="entry name" value="Sortase"/>
    <property type="match status" value="1"/>
</dbReference>
<evidence type="ECO:0000313" key="3">
    <source>
        <dbReference type="Proteomes" id="UP000094707"/>
    </source>
</evidence>
<dbReference type="Gene3D" id="2.40.260.10">
    <property type="entry name" value="Sortase"/>
    <property type="match status" value="1"/>
</dbReference>
<sequence>MRKYRLYSMLIISFCALICFSVLWISYEQSQEVAKAQTNLKKYQESRSAPVDPLDPSSASVSSSSIINDELIIPKLGVDCTISSVTVNAYNTAYHYPESVDPGMPGECGLLSHRTTYSALFRYINTLKVGDKVIIKDNSAKKEYTYVVTSNGDDVRWDYKEHPIQFAKSGEARLLLVSCHPPGHKKAAWVTHCKLQSTSNI</sequence>
<keyword evidence="3" id="KW-1185">Reference proteome</keyword>
<name>A0A1D3L3D1_9EURY</name>
<gene>
    <name evidence="2" type="ORF">MCBB_1576</name>
</gene>
<organism evidence="2 3">
    <name type="scientific">Methanobacterium congolense</name>
    <dbReference type="NCBI Taxonomy" id="118062"/>
    <lineage>
        <taxon>Archaea</taxon>
        <taxon>Methanobacteriati</taxon>
        <taxon>Methanobacteriota</taxon>
        <taxon>Methanomada group</taxon>
        <taxon>Methanobacteria</taxon>
        <taxon>Methanobacteriales</taxon>
        <taxon>Methanobacteriaceae</taxon>
        <taxon>Methanobacterium</taxon>
    </lineage>
</organism>
<keyword evidence="1" id="KW-0378">Hydrolase</keyword>
<proteinExistence type="predicted"/>
<reference evidence="2 3" key="1">
    <citation type="submission" date="2016-08" db="EMBL/GenBank/DDBJ databases">
        <authorList>
            <person name="Seilhamer J.J."/>
        </authorList>
    </citation>
    <scope>NUCLEOTIDE SEQUENCE [LARGE SCALE GENOMIC DNA]</scope>
    <source>
        <strain evidence="2">Buetzberg</strain>
    </source>
</reference>
<dbReference type="InterPro" id="IPR023365">
    <property type="entry name" value="Sortase_dom-sf"/>
</dbReference>
<dbReference type="Proteomes" id="UP000094707">
    <property type="component" value="Chromosome I"/>
</dbReference>
<dbReference type="CDD" id="cd05830">
    <property type="entry name" value="Sortase_E"/>
    <property type="match status" value="1"/>
</dbReference>
<protein>
    <submittedName>
        <fullName evidence="2">Peptidase C60 sortase A and B</fullName>
    </submittedName>
</protein>